<dbReference type="InterPro" id="IPR012337">
    <property type="entry name" value="RNaseH-like_sf"/>
</dbReference>
<protein>
    <recommendedName>
        <fullName evidence="1">Integrase catalytic domain-containing protein</fullName>
    </recommendedName>
</protein>
<dbReference type="PANTHER" id="PTHR46889">
    <property type="entry name" value="TRANSPOSASE INSF FOR INSERTION SEQUENCE IS3B-RELATED"/>
    <property type="match status" value="1"/>
</dbReference>
<dbReference type="Pfam" id="PF13683">
    <property type="entry name" value="rve_3"/>
    <property type="match status" value="1"/>
</dbReference>
<dbReference type="SUPFAM" id="SSF46689">
    <property type="entry name" value="Homeodomain-like"/>
    <property type="match status" value="1"/>
</dbReference>
<comment type="caution">
    <text evidence="2">The sequence shown here is derived from an EMBL/GenBank/DDBJ whole genome shotgun (WGS) entry which is preliminary data.</text>
</comment>
<keyword evidence="3" id="KW-1185">Reference proteome</keyword>
<dbReference type="EMBL" id="BONU01000025">
    <property type="protein sequence ID" value="GIG75022.1"/>
    <property type="molecule type" value="Genomic_DNA"/>
</dbReference>
<dbReference type="InterPro" id="IPR036397">
    <property type="entry name" value="RNaseH_sf"/>
</dbReference>
<dbReference type="SUPFAM" id="SSF53098">
    <property type="entry name" value="Ribonuclease H-like"/>
    <property type="match status" value="1"/>
</dbReference>
<evidence type="ECO:0000259" key="1">
    <source>
        <dbReference type="PROSITE" id="PS50994"/>
    </source>
</evidence>
<dbReference type="Gene3D" id="3.30.420.10">
    <property type="entry name" value="Ribonuclease H-like superfamily/Ribonuclease H"/>
    <property type="match status" value="1"/>
</dbReference>
<dbReference type="InterPro" id="IPR050900">
    <property type="entry name" value="Transposase_IS3/IS150/IS904"/>
</dbReference>
<accession>A0A8J3LNM3</accession>
<dbReference type="InterPro" id="IPR009057">
    <property type="entry name" value="Homeodomain-like_sf"/>
</dbReference>
<dbReference type="PANTHER" id="PTHR46889:SF4">
    <property type="entry name" value="TRANSPOSASE INSO FOR INSERTION SEQUENCE ELEMENT IS911B-RELATED"/>
    <property type="match status" value="1"/>
</dbReference>
<dbReference type="Proteomes" id="UP000653674">
    <property type="component" value="Unassembled WGS sequence"/>
</dbReference>
<dbReference type="InterPro" id="IPR001584">
    <property type="entry name" value="Integrase_cat-core"/>
</dbReference>
<sequence>MWLRLIYLVFCRIAGWLALRTRTSVAKDVEILVLRHENAVLRRQTPKPRLNWADRAVLAALIKLLPRALTAHRLVTPATVLRWHRRLVARHWTHPHRPGRPAVDPVVAGLVEQMARDNPGWGYQRIQGELRGLGHQIGASTIRRILKRLGIPPAPARRDHTTWRRFLSTQASTMLACDFFHVGCALTLQRLYVFFVLEVGSRYVHILGVTTNPDGPWTAQQARNLLMDLGERADQFTVLIRDRAGQFTAAFDTVLADAGITVCKNPPRSPRANAYAERFVLTARSEVTDRMLILGERHIRRALDEYARHYNGHRPHRALQLQPPRSDRPVVDLTHERIKRRPVLGGLITEYERAA</sequence>
<name>A0A8J3LNM3_9ACTN</name>
<dbReference type="GO" id="GO:0003676">
    <property type="term" value="F:nucleic acid binding"/>
    <property type="evidence" value="ECO:0007669"/>
    <property type="project" value="InterPro"/>
</dbReference>
<evidence type="ECO:0000313" key="2">
    <source>
        <dbReference type="EMBL" id="GIG75022.1"/>
    </source>
</evidence>
<reference evidence="2" key="1">
    <citation type="submission" date="2021-01" db="EMBL/GenBank/DDBJ databases">
        <title>Whole genome shotgun sequence of Planosporangium flavigriseum NBRC 105377.</title>
        <authorList>
            <person name="Komaki H."/>
            <person name="Tamura T."/>
        </authorList>
    </citation>
    <scope>NUCLEOTIDE SEQUENCE</scope>
    <source>
        <strain evidence="2">NBRC 105377</strain>
    </source>
</reference>
<proteinExistence type="predicted"/>
<feature type="domain" description="Integrase catalytic" evidence="1">
    <location>
        <begin position="151"/>
        <end position="331"/>
    </location>
</feature>
<dbReference type="RefSeq" id="WP_168077173.1">
    <property type="nucleotide sequence ID" value="NZ_BAAAQJ010000007.1"/>
</dbReference>
<dbReference type="GO" id="GO:0015074">
    <property type="term" value="P:DNA integration"/>
    <property type="evidence" value="ECO:0007669"/>
    <property type="project" value="InterPro"/>
</dbReference>
<evidence type="ECO:0000313" key="3">
    <source>
        <dbReference type="Proteomes" id="UP000653674"/>
    </source>
</evidence>
<dbReference type="AlphaFoldDB" id="A0A8J3LNM3"/>
<dbReference type="PROSITE" id="PS50994">
    <property type="entry name" value="INTEGRASE"/>
    <property type="match status" value="1"/>
</dbReference>
<gene>
    <name evidence="2" type="ORF">Pfl04_34260</name>
</gene>
<organism evidence="2 3">
    <name type="scientific">Planosporangium flavigriseum</name>
    <dbReference type="NCBI Taxonomy" id="373681"/>
    <lineage>
        <taxon>Bacteria</taxon>
        <taxon>Bacillati</taxon>
        <taxon>Actinomycetota</taxon>
        <taxon>Actinomycetes</taxon>
        <taxon>Micromonosporales</taxon>
        <taxon>Micromonosporaceae</taxon>
        <taxon>Planosporangium</taxon>
    </lineage>
</organism>